<feature type="non-terminal residue" evidence="2">
    <location>
        <position position="1"/>
    </location>
</feature>
<dbReference type="InterPro" id="IPR001036">
    <property type="entry name" value="Acrflvin-R"/>
</dbReference>
<dbReference type="Proteomes" id="UP000664658">
    <property type="component" value="Unassembled WGS sequence"/>
</dbReference>
<dbReference type="GO" id="GO:0005886">
    <property type="term" value="C:plasma membrane"/>
    <property type="evidence" value="ECO:0007669"/>
    <property type="project" value="TreeGrafter"/>
</dbReference>
<accession>A0A8I1W970</accession>
<evidence type="ECO:0000313" key="2">
    <source>
        <dbReference type="EMBL" id="MBO1110177.1"/>
    </source>
</evidence>
<feature type="non-terminal residue" evidence="2">
    <location>
        <position position="147"/>
    </location>
</feature>
<dbReference type="SUPFAM" id="SSF82866">
    <property type="entry name" value="Multidrug efflux transporter AcrB transmembrane domain"/>
    <property type="match status" value="1"/>
</dbReference>
<keyword evidence="1" id="KW-1133">Transmembrane helix</keyword>
<dbReference type="AlphaFoldDB" id="A0A8I1W970"/>
<protein>
    <submittedName>
        <fullName evidence="2">Efflux RND transporter permease subunit</fullName>
    </submittedName>
</protein>
<keyword evidence="1" id="KW-0472">Membrane</keyword>
<feature type="transmembrane region" description="Helical" evidence="1">
    <location>
        <begin position="38"/>
        <end position="62"/>
    </location>
</feature>
<name>A0A8I1W970_PLESH</name>
<dbReference type="PRINTS" id="PR00702">
    <property type="entry name" value="ACRIFLAVINRP"/>
</dbReference>
<dbReference type="GO" id="GO:0042910">
    <property type="term" value="F:xenobiotic transmembrane transporter activity"/>
    <property type="evidence" value="ECO:0007669"/>
    <property type="project" value="TreeGrafter"/>
</dbReference>
<dbReference type="PANTHER" id="PTHR32063:SF28">
    <property type="entry name" value="BLR2861 PROTEIN"/>
    <property type="match status" value="1"/>
</dbReference>
<gene>
    <name evidence="2" type="ORF">J2R62_18905</name>
</gene>
<evidence type="ECO:0000256" key="1">
    <source>
        <dbReference type="SAM" id="Phobius"/>
    </source>
</evidence>
<reference evidence="2" key="1">
    <citation type="submission" date="2021-03" db="EMBL/GenBank/DDBJ databases">
        <title>Plesiomonas shigelloides zfcc0051, isolated from zebrafish feces.</title>
        <authorList>
            <person name="Vanderhoek Z."/>
            <person name="Gaulke C."/>
        </authorList>
    </citation>
    <scope>NUCLEOTIDE SEQUENCE</scope>
    <source>
        <strain evidence="2">Zfcc0051</strain>
    </source>
</reference>
<feature type="transmembrane region" description="Helical" evidence="1">
    <location>
        <begin position="83"/>
        <end position="104"/>
    </location>
</feature>
<evidence type="ECO:0000313" key="3">
    <source>
        <dbReference type="Proteomes" id="UP000664658"/>
    </source>
</evidence>
<comment type="caution">
    <text evidence="2">The sequence shown here is derived from an EMBL/GenBank/DDBJ whole genome shotgun (WGS) entry which is preliminary data.</text>
</comment>
<dbReference type="EMBL" id="JAFNAA010000400">
    <property type="protein sequence ID" value="MBO1110177.1"/>
    <property type="molecule type" value="Genomic_DNA"/>
</dbReference>
<dbReference type="PANTHER" id="PTHR32063">
    <property type="match status" value="1"/>
</dbReference>
<organism evidence="2 3">
    <name type="scientific">Plesiomonas shigelloides</name>
    <name type="common">Aeromonas shigelloides</name>
    <dbReference type="NCBI Taxonomy" id="703"/>
    <lineage>
        <taxon>Bacteria</taxon>
        <taxon>Pseudomonadati</taxon>
        <taxon>Pseudomonadota</taxon>
        <taxon>Gammaproteobacteria</taxon>
        <taxon>Enterobacterales</taxon>
        <taxon>Enterobacteriaceae</taxon>
        <taxon>Plesiomonas</taxon>
    </lineage>
</organism>
<keyword evidence="1" id="KW-0812">Transmembrane</keyword>
<dbReference type="Pfam" id="PF00873">
    <property type="entry name" value="ACR_tran"/>
    <property type="match status" value="1"/>
</dbReference>
<feature type="transmembrane region" description="Helical" evidence="1">
    <location>
        <begin position="12"/>
        <end position="32"/>
    </location>
</feature>
<dbReference type="RefSeq" id="WP_207543005.1">
    <property type="nucleotide sequence ID" value="NZ_JAFNAA010000400.1"/>
</dbReference>
<dbReference type="Gene3D" id="1.20.1640.10">
    <property type="entry name" value="Multidrug efflux transporter AcrB transmembrane domain"/>
    <property type="match status" value="1"/>
</dbReference>
<proteinExistence type="predicted"/>
<sequence>LSIQFESVRDPLVILVSVPLAVCGALVALAWGFATMNIYSQAGLITLIGLITKHGILICEVAKEEQLMHGRNRMDAVMAAAAVRMRPILMTTAAMIAGLIPLLYAAGPGAAARFRMAIVIVDGLAIGTLFTLFVLPVVFTFLASQHN</sequence>
<feature type="transmembrane region" description="Helical" evidence="1">
    <location>
        <begin position="116"/>
        <end position="143"/>
    </location>
</feature>